<protein>
    <submittedName>
        <fullName evidence="2">Uncharacterized protein</fullName>
    </submittedName>
</protein>
<keyword evidence="1" id="KW-0812">Transmembrane</keyword>
<dbReference type="AlphaFoldDB" id="A0A1A8XBB3"/>
<evidence type="ECO:0000313" key="2">
    <source>
        <dbReference type="EMBL" id="SBT01142.1"/>
    </source>
</evidence>
<feature type="transmembrane region" description="Helical" evidence="1">
    <location>
        <begin position="135"/>
        <end position="160"/>
    </location>
</feature>
<gene>
    <name evidence="2" type="ORF">PMALA_080160</name>
</gene>
<keyword evidence="1" id="KW-0472">Membrane</keyword>
<dbReference type="Proteomes" id="UP000078597">
    <property type="component" value="Unassembled WGS sequence"/>
</dbReference>
<keyword evidence="1" id="KW-1133">Transmembrane helix</keyword>
<accession>A0A1A8XBB3</accession>
<dbReference type="VEuPathDB" id="PlasmoDB:PmUG01_11014200"/>
<organism evidence="2 3">
    <name type="scientific">Plasmodium malariae</name>
    <dbReference type="NCBI Taxonomy" id="5858"/>
    <lineage>
        <taxon>Eukaryota</taxon>
        <taxon>Sar</taxon>
        <taxon>Alveolata</taxon>
        <taxon>Apicomplexa</taxon>
        <taxon>Aconoidasida</taxon>
        <taxon>Haemosporida</taxon>
        <taxon>Plasmodiidae</taxon>
        <taxon>Plasmodium</taxon>
        <taxon>Plasmodium (Plasmodium)</taxon>
    </lineage>
</organism>
<proteinExistence type="predicted"/>
<name>A0A1A8XBB3_PLAMA</name>
<evidence type="ECO:0000256" key="1">
    <source>
        <dbReference type="SAM" id="Phobius"/>
    </source>
</evidence>
<sequence length="169" mass="19797">MKGNIKYFILCNSDEYLYDRNCECIILNSRNNRILSEDKNKTIKLGYKHKLHLNKNDYLKNKKYSAESDCSGRSVSKKKYNSKFAAKSLVKKCTSVICKPYTTIYTFFEKLLYRDLIPLNGTDNFLYYLRENAKFIALSTSILSVSMVIFILVKFLKYVIEVNKNELKS</sequence>
<evidence type="ECO:0000313" key="3">
    <source>
        <dbReference type="Proteomes" id="UP000078597"/>
    </source>
</evidence>
<dbReference type="EMBL" id="FLQW01006857">
    <property type="protein sequence ID" value="SBT01142.1"/>
    <property type="molecule type" value="Genomic_DNA"/>
</dbReference>
<reference evidence="3" key="1">
    <citation type="submission" date="2016-05" db="EMBL/GenBank/DDBJ databases">
        <authorList>
            <person name="Naeem Raeece"/>
        </authorList>
    </citation>
    <scope>NUCLEOTIDE SEQUENCE [LARGE SCALE GENOMIC DNA]</scope>
</reference>